<sequence length="206" mass="22878">MSDSNLEVGSASLIPVRVRWLCGILAFYSPSFNMIESVRPCVPSPSRVSSAPRNNDVIPRKTAIPFLTCREYHHIPDIVSPSLSCREYHHIPDIGLYGSLGEQEQDLLDELRAAAEPLVQSCTPEVGAGIEAAVQEAVTAWTETCQSLLDLCNRYQDAVRLWQQYRDASDAVKTWTEQQLDSVACLSPEDALNQVKSYGISKELPR</sequence>
<dbReference type="GO" id="GO:0005737">
    <property type="term" value="C:cytoplasm"/>
    <property type="evidence" value="ECO:0007669"/>
    <property type="project" value="TreeGrafter"/>
</dbReference>
<dbReference type="GO" id="GO:0007097">
    <property type="term" value="P:nuclear migration"/>
    <property type="evidence" value="ECO:0007669"/>
    <property type="project" value="TreeGrafter"/>
</dbReference>
<comment type="subcellular location">
    <subcellularLocation>
        <location evidence="1">Membrane</location>
    </subcellularLocation>
</comment>
<keyword evidence="2" id="KW-0812">Transmembrane</keyword>
<dbReference type="SUPFAM" id="SSF46966">
    <property type="entry name" value="Spectrin repeat"/>
    <property type="match status" value="1"/>
</dbReference>
<keyword evidence="5" id="KW-0472">Membrane</keyword>
<evidence type="ECO:0000256" key="4">
    <source>
        <dbReference type="ARBA" id="ARBA00022989"/>
    </source>
</evidence>
<dbReference type="EMBL" id="OE843518">
    <property type="protein sequence ID" value="CAD7603358.1"/>
    <property type="molecule type" value="Genomic_DNA"/>
</dbReference>
<evidence type="ECO:0000256" key="1">
    <source>
        <dbReference type="ARBA" id="ARBA00004370"/>
    </source>
</evidence>
<dbReference type="GO" id="GO:0034993">
    <property type="term" value="C:meiotic nuclear membrane microtubule tethering complex"/>
    <property type="evidence" value="ECO:0007669"/>
    <property type="project" value="TreeGrafter"/>
</dbReference>
<dbReference type="InterPro" id="IPR052403">
    <property type="entry name" value="LINC-complex_assoc"/>
</dbReference>
<evidence type="ECO:0000256" key="3">
    <source>
        <dbReference type="ARBA" id="ARBA00022737"/>
    </source>
</evidence>
<evidence type="ECO:0000313" key="6">
    <source>
        <dbReference type="EMBL" id="CAD7603358.1"/>
    </source>
</evidence>
<gene>
    <name evidence="6" type="ORF">TGEB3V08_LOCUS8733</name>
</gene>
<dbReference type="AlphaFoldDB" id="A0A7R9K675"/>
<dbReference type="Gene3D" id="1.20.58.60">
    <property type="match status" value="1"/>
</dbReference>
<dbReference type="PANTHER" id="PTHR47535">
    <property type="entry name" value="MUSCLE-SPECIFIC PROTEIN 300 KDA, ISOFORM G"/>
    <property type="match status" value="1"/>
</dbReference>
<organism evidence="6">
    <name type="scientific">Timema genevievae</name>
    <name type="common">Walking stick</name>
    <dbReference type="NCBI Taxonomy" id="629358"/>
    <lineage>
        <taxon>Eukaryota</taxon>
        <taxon>Metazoa</taxon>
        <taxon>Ecdysozoa</taxon>
        <taxon>Arthropoda</taxon>
        <taxon>Hexapoda</taxon>
        <taxon>Insecta</taxon>
        <taxon>Pterygota</taxon>
        <taxon>Neoptera</taxon>
        <taxon>Polyneoptera</taxon>
        <taxon>Phasmatodea</taxon>
        <taxon>Timematodea</taxon>
        <taxon>Timematoidea</taxon>
        <taxon>Timematidae</taxon>
        <taxon>Timema</taxon>
    </lineage>
</organism>
<dbReference type="GO" id="GO:0005640">
    <property type="term" value="C:nuclear outer membrane"/>
    <property type="evidence" value="ECO:0007669"/>
    <property type="project" value="TreeGrafter"/>
</dbReference>
<keyword evidence="4" id="KW-1133">Transmembrane helix</keyword>
<accession>A0A7R9K675</accession>
<keyword evidence="3" id="KW-0677">Repeat</keyword>
<protein>
    <submittedName>
        <fullName evidence="6">Uncharacterized protein</fullName>
    </submittedName>
</protein>
<reference evidence="6" key="1">
    <citation type="submission" date="2020-11" db="EMBL/GenBank/DDBJ databases">
        <authorList>
            <person name="Tran Van P."/>
        </authorList>
    </citation>
    <scope>NUCLEOTIDE SEQUENCE</scope>
</reference>
<evidence type="ECO:0000256" key="5">
    <source>
        <dbReference type="ARBA" id="ARBA00023136"/>
    </source>
</evidence>
<dbReference type="GO" id="GO:0051015">
    <property type="term" value="F:actin filament binding"/>
    <property type="evidence" value="ECO:0007669"/>
    <property type="project" value="TreeGrafter"/>
</dbReference>
<name>A0A7R9K675_TIMGE</name>
<evidence type="ECO:0000256" key="2">
    <source>
        <dbReference type="ARBA" id="ARBA00022692"/>
    </source>
</evidence>
<proteinExistence type="predicted"/>
<dbReference type="PANTHER" id="PTHR47535:SF1">
    <property type="entry name" value="NESPRIN-1"/>
    <property type="match status" value="1"/>
</dbReference>